<keyword evidence="8" id="KW-0456">Lyase</keyword>
<dbReference type="PANTHER" id="PTHR33866">
    <property type="entry name" value="S-ADENOSYLMETHIONINE DECARBOXYLASE PROENZYME"/>
    <property type="match status" value="1"/>
</dbReference>
<name>A0A917EEP2_9RHOB</name>
<evidence type="ECO:0000256" key="4">
    <source>
        <dbReference type="ARBA" id="ARBA00022813"/>
    </source>
</evidence>
<dbReference type="EMBL" id="BMFJ01000001">
    <property type="protein sequence ID" value="GGE32778.1"/>
    <property type="molecule type" value="Genomic_DNA"/>
</dbReference>
<comment type="caution">
    <text evidence="11">The sequence shown here is derived from an EMBL/GenBank/DDBJ whole genome shotgun (WGS) entry which is preliminary data.</text>
</comment>
<sequence>MDQFIPGTHLLIDHRGGKGMTDAALLEKVMRGAAEAAGATVLSAHFHSFPDRAGVTGVLLLAESHISVHTWPEHDYAAFDIFVCGEGTGKKAADYLARALLPDWTQIRAVQRNHFSHPVS</sequence>
<dbReference type="GO" id="GO:0008295">
    <property type="term" value="P:spermidine biosynthetic process"/>
    <property type="evidence" value="ECO:0007669"/>
    <property type="project" value="UniProtKB-KW"/>
</dbReference>
<dbReference type="Gene3D" id="3.30.360.110">
    <property type="entry name" value="S-adenosylmethionine decarboxylase domain"/>
    <property type="match status" value="1"/>
</dbReference>
<dbReference type="Pfam" id="PF02675">
    <property type="entry name" value="AdoMet_dc"/>
    <property type="match status" value="1"/>
</dbReference>
<keyword evidence="4" id="KW-0068">Autocatalytic cleavage</keyword>
<dbReference type="GO" id="GO:0004014">
    <property type="term" value="F:adenosylmethionine decarboxylase activity"/>
    <property type="evidence" value="ECO:0007669"/>
    <property type="project" value="InterPro"/>
</dbReference>
<accession>A0A917EEP2</accession>
<evidence type="ECO:0000256" key="7">
    <source>
        <dbReference type="ARBA" id="ARBA00023145"/>
    </source>
</evidence>
<evidence type="ECO:0008006" key="13">
    <source>
        <dbReference type="Google" id="ProtNLM"/>
    </source>
</evidence>
<evidence type="ECO:0000256" key="5">
    <source>
        <dbReference type="ARBA" id="ARBA00023066"/>
    </source>
</evidence>
<proteinExistence type="predicted"/>
<reference evidence="12" key="1">
    <citation type="journal article" date="2019" name="Int. J. Syst. Evol. Microbiol.">
        <title>The Global Catalogue of Microorganisms (GCM) 10K type strain sequencing project: providing services to taxonomists for standard genome sequencing and annotation.</title>
        <authorList>
            <consortium name="The Broad Institute Genomics Platform"/>
            <consortium name="The Broad Institute Genome Sequencing Center for Infectious Disease"/>
            <person name="Wu L."/>
            <person name="Ma J."/>
        </authorList>
    </citation>
    <scope>NUCLEOTIDE SEQUENCE [LARGE SCALE GENOMIC DNA]</scope>
    <source>
        <strain evidence="12">CGMCC 1.12664</strain>
    </source>
</reference>
<dbReference type="SUPFAM" id="SSF56276">
    <property type="entry name" value="S-adenosylmethionine decarboxylase"/>
    <property type="match status" value="1"/>
</dbReference>
<keyword evidence="12" id="KW-1185">Reference proteome</keyword>
<keyword evidence="2" id="KW-0949">S-adenosyl-L-methionine</keyword>
<dbReference type="AlphaFoldDB" id="A0A917EEP2"/>
<dbReference type="Gene3D" id="3.30.160.750">
    <property type="match status" value="1"/>
</dbReference>
<evidence type="ECO:0000256" key="6">
    <source>
        <dbReference type="ARBA" id="ARBA00023115"/>
    </source>
</evidence>
<evidence type="ECO:0000256" key="9">
    <source>
        <dbReference type="ARBA" id="ARBA00023270"/>
    </source>
</evidence>
<dbReference type="PANTHER" id="PTHR33866:SF2">
    <property type="entry name" value="S-ADENOSYLMETHIONINE DECARBOXYLASE PROENZYME"/>
    <property type="match status" value="1"/>
</dbReference>
<evidence type="ECO:0000313" key="11">
    <source>
        <dbReference type="EMBL" id="GGE32778.1"/>
    </source>
</evidence>
<keyword evidence="10" id="KW-0670">Pyruvate</keyword>
<evidence type="ECO:0000256" key="2">
    <source>
        <dbReference type="ARBA" id="ARBA00022691"/>
    </source>
</evidence>
<dbReference type="Proteomes" id="UP000612855">
    <property type="component" value="Unassembled WGS sequence"/>
</dbReference>
<evidence type="ECO:0000256" key="10">
    <source>
        <dbReference type="ARBA" id="ARBA00023317"/>
    </source>
</evidence>
<keyword evidence="9" id="KW-0704">Schiff base</keyword>
<organism evidence="11 12">
    <name type="scientific">Primorskyibacter flagellatus</name>
    <dbReference type="NCBI Taxonomy" id="1387277"/>
    <lineage>
        <taxon>Bacteria</taxon>
        <taxon>Pseudomonadati</taxon>
        <taxon>Pseudomonadota</taxon>
        <taxon>Alphaproteobacteria</taxon>
        <taxon>Rhodobacterales</taxon>
        <taxon>Roseobacteraceae</taxon>
        <taxon>Primorskyibacter</taxon>
    </lineage>
</organism>
<keyword evidence="3" id="KW-0210">Decarboxylase</keyword>
<evidence type="ECO:0000256" key="3">
    <source>
        <dbReference type="ARBA" id="ARBA00022793"/>
    </source>
</evidence>
<dbReference type="InterPro" id="IPR017716">
    <property type="entry name" value="S-AdoMet_deCOase_pro-enz"/>
</dbReference>
<evidence type="ECO:0000256" key="8">
    <source>
        <dbReference type="ARBA" id="ARBA00023239"/>
    </source>
</evidence>
<dbReference type="InterPro" id="IPR003826">
    <property type="entry name" value="AdoMetDC_fam_prok"/>
</dbReference>
<evidence type="ECO:0000256" key="1">
    <source>
        <dbReference type="ARBA" id="ARBA00001928"/>
    </source>
</evidence>
<evidence type="ECO:0000313" key="12">
    <source>
        <dbReference type="Proteomes" id="UP000612855"/>
    </source>
</evidence>
<keyword evidence="7" id="KW-0865">Zymogen</keyword>
<dbReference type="InterPro" id="IPR042286">
    <property type="entry name" value="AdoMetDC_C"/>
</dbReference>
<comment type="cofactor">
    <cofactor evidence="1">
        <name>pyruvate</name>
        <dbReference type="ChEBI" id="CHEBI:15361"/>
    </cofactor>
</comment>
<dbReference type="NCBIfam" id="TIGR03330">
    <property type="entry name" value="SAM_DCase_Bsu"/>
    <property type="match status" value="1"/>
</dbReference>
<protein>
    <recommendedName>
        <fullName evidence="13">Adenosylmethionine decarboxylase</fullName>
    </recommendedName>
</protein>
<keyword evidence="6" id="KW-0620">Polyamine biosynthesis</keyword>
<gene>
    <name evidence="11" type="ORF">GCM10011360_20780</name>
</gene>
<dbReference type="InterPro" id="IPR042284">
    <property type="entry name" value="AdoMetDC_N"/>
</dbReference>
<dbReference type="RefSeq" id="WP_188477622.1">
    <property type="nucleotide sequence ID" value="NZ_BMFJ01000001.1"/>
</dbReference>
<dbReference type="InterPro" id="IPR016067">
    <property type="entry name" value="S-AdoMet_deCO2ase_core"/>
</dbReference>
<dbReference type="GO" id="GO:0005829">
    <property type="term" value="C:cytosol"/>
    <property type="evidence" value="ECO:0007669"/>
    <property type="project" value="TreeGrafter"/>
</dbReference>
<keyword evidence="5" id="KW-0745">Spermidine biosynthesis</keyword>